<evidence type="ECO:0000313" key="4">
    <source>
        <dbReference type="EMBL" id="KIO53634.1"/>
    </source>
</evidence>
<dbReference type="OrthoDB" id="9810880at2"/>
<gene>
    <name evidence="5" type="ORF">B0A73_03230</name>
    <name evidence="4" type="ORF">IW18_04605</name>
</gene>
<dbReference type="EMBL" id="MUGX01000006">
    <property type="protein sequence ID" value="OXA90763.1"/>
    <property type="molecule type" value="Genomic_DNA"/>
</dbReference>
<dbReference type="GO" id="GO:0005829">
    <property type="term" value="C:cytosol"/>
    <property type="evidence" value="ECO:0007669"/>
    <property type="project" value="TreeGrafter"/>
</dbReference>
<dbReference type="CDD" id="cd01169">
    <property type="entry name" value="HMPP_kinase"/>
    <property type="match status" value="1"/>
</dbReference>
<dbReference type="STRING" id="37752.IW18_04605"/>
<keyword evidence="4" id="KW-0418">Kinase</keyword>
<proteinExistence type="predicted"/>
<sequence>MSENRPFVLSVAGFDPSAGAGVLADVKTFEQHKVTGFAIITANTIQTENKFHEIQWTDLSFVTRSIETLFLSYEISVVKIGVVPSLHYLNGILSTIKLLSPTTKIVWDPVLKSTTEHEFMKLEDDVDLNQILAKTDLITPNQNEINVLFPGFLLNKLWLEKELPTNILLKGGHSKSEIGIDRLFLKNEIIEMLPAQKKCSEKHGSGCVLSAAIASNLALKQTLQEACKNGKTYIEKYLSSTSTLIGYHYVQ</sequence>
<dbReference type="GO" id="GO:0008972">
    <property type="term" value="F:phosphomethylpyrimidine kinase activity"/>
    <property type="evidence" value="ECO:0007669"/>
    <property type="project" value="InterPro"/>
</dbReference>
<dbReference type="GO" id="GO:0009228">
    <property type="term" value="P:thiamine biosynthetic process"/>
    <property type="evidence" value="ECO:0007669"/>
    <property type="project" value="InterPro"/>
</dbReference>
<dbReference type="PANTHER" id="PTHR20858:SF17">
    <property type="entry name" value="HYDROXYMETHYLPYRIMIDINE_PHOSPHOMETHYLPYRIMIDINE KINASE THI20-RELATED"/>
    <property type="match status" value="1"/>
</dbReference>
<dbReference type="Pfam" id="PF08543">
    <property type="entry name" value="Phos_pyr_kin"/>
    <property type="match status" value="1"/>
</dbReference>
<keyword evidence="4" id="KW-0808">Transferase</keyword>
<dbReference type="Proteomes" id="UP000032061">
    <property type="component" value="Unassembled WGS sequence"/>
</dbReference>
<dbReference type="SUPFAM" id="SSF53613">
    <property type="entry name" value="Ribokinase-like"/>
    <property type="match status" value="1"/>
</dbReference>
<dbReference type="Proteomes" id="UP000198302">
    <property type="component" value="Unassembled WGS sequence"/>
</dbReference>
<evidence type="ECO:0000313" key="5">
    <source>
        <dbReference type="EMBL" id="OXA90763.1"/>
    </source>
</evidence>
<protein>
    <recommendedName>
        <fullName evidence="2">hydroxymethylpyrimidine kinase</fullName>
        <ecNumber evidence="2">2.7.1.49</ecNumber>
    </recommendedName>
</protein>
<reference evidence="4 6" key="1">
    <citation type="submission" date="2015-01" db="EMBL/GenBank/DDBJ databases">
        <title>Genome of Flavobacterium hibernum DSM 12611.</title>
        <authorList>
            <person name="Stropko S.J."/>
            <person name="Pipes S.E."/>
            <person name="Newman J.D."/>
        </authorList>
    </citation>
    <scope>NUCLEOTIDE SEQUENCE [LARGE SCALE GENOMIC DNA]</scope>
    <source>
        <strain evidence="4 6">DSM 12611</strain>
    </source>
</reference>
<dbReference type="PANTHER" id="PTHR20858">
    <property type="entry name" value="PHOSPHOMETHYLPYRIMIDINE KINASE"/>
    <property type="match status" value="1"/>
</dbReference>
<dbReference type="EC" id="2.7.1.49" evidence="2"/>
<evidence type="ECO:0000259" key="3">
    <source>
        <dbReference type="Pfam" id="PF08543"/>
    </source>
</evidence>
<dbReference type="InterPro" id="IPR013749">
    <property type="entry name" value="PM/HMP-P_kinase-1"/>
</dbReference>
<evidence type="ECO:0000256" key="1">
    <source>
        <dbReference type="ARBA" id="ARBA00004948"/>
    </source>
</evidence>
<dbReference type="InterPro" id="IPR029056">
    <property type="entry name" value="Ribokinase-like"/>
</dbReference>
<dbReference type="GO" id="GO:0008902">
    <property type="term" value="F:hydroxymethylpyrimidine kinase activity"/>
    <property type="evidence" value="ECO:0007669"/>
    <property type="project" value="UniProtKB-EC"/>
</dbReference>
<evidence type="ECO:0000313" key="6">
    <source>
        <dbReference type="Proteomes" id="UP000032061"/>
    </source>
</evidence>
<accession>A0A0D0EF79</accession>
<evidence type="ECO:0000256" key="2">
    <source>
        <dbReference type="ARBA" id="ARBA00012135"/>
    </source>
</evidence>
<dbReference type="AlphaFoldDB" id="A0A0D0EF79"/>
<organism evidence="4 6">
    <name type="scientific">Flavobacterium hibernum</name>
    <dbReference type="NCBI Taxonomy" id="37752"/>
    <lineage>
        <taxon>Bacteria</taxon>
        <taxon>Pseudomonadati</taxon>
        <taxon>Bacteroidota</taxon>
        <taxon>Flavobacteriia</taxon>
        <taxon>Flavobacteriales</taxon>
        <taxon>Flavobacteriaceae</taxon>
        <taxon>Flavobacterium</taxon>
    </lineage>
</organism>
<name>A0A0D0EF79_9FLAO</name>
<keyword evidence="7" id="KW-1185">Reference proteome</keyword>
<evidence type="ECO:0000313" key="7">
    <source>
        <dbReference type="Proteomes" id="UP000198302"/>
    </source>
</evidence>
<comment type="pathway">
    <text evidence="1">Cofactor biosynthesis; thiamine diphosphate biosynthesis.</text>
</comment>
<dbReference type="EMBL" id="JPRK01000005">
    <property type="protein sequence ID" value="KIO53634.1"/>
    <property type="molecule type" value="Genomic_DNA"/>
</dbReference>
<dbReference type="InterPro" id="IPR004399">
    <property type="entry name" value="HMP/HMP-P_kinase_dom"/>
</dbReference>
<feature type="domain" description="Pyridoxamine kinase/Phosphomethylpyrimidine kinase" evidence="3">
    <location>
        <begin position="15"/>
        <end position="242"/>
    </location>
</feature>
<comment type="caution">
    <text evidence="4">The sequence shown here is derived from an EMBL/GenBank/DDBJ whole genome shotgun (WGS) entry which is preliminary data.</text>
</comment>
<reference evidence="5 7" key="2">
    <citation type="submission" date="2016-11" db="EMBL/GenBank/DDBJ databases">
        <title>Whole genomes of Flavobacteriaceae.</title>
        <authorList>
            <person name="Stine C."/>
            <person name="Li C."/>
            <person name="Tadesse D."/>
        </authorList>
    </citation>
    <scope>NUCLEOTIDE SEQUENCE [LARGE SCALE GENOMIC DNA]</scope>
    <source>
        <strain evidence="5 7">ATCC 51468</strain>
    </source>
</reference>
<dbReference type="Gene3D" id="3.40.1190.20">
    <property type="match status" value="1"/>
</dbReference>
<dbReference type="RefSeq" id="WP_041516409.1">
    <property type="nucleotide sequence ID" value="NZ_JPRK01000005.1"/>
</dbReference>